<sequence length="50" mass="5789">MIDKFRYQAPFGIFGKLAEMLFLTQYMKKLLLTRNVYLKQAAEAGQMSAI</sequence>
<dbReference type="RefSeq" id="WP_218032150.1">
    <property type="nucleotide sequence ID" value="NZ_BIFS01000002.1"/>
</dbReference>
<evidence type="ECO:0000313" key="1">
    <source>
        <dbReference type="EMBL" id="GCE22866.1"/>
    </source>
</evidence>
<protein>
    <submittedName>
        <fullName evidence="1">Uncharacterized protein</fullName>
    </submittedName>
</protein>
<keyword evidence="2" id="KW-1185">Reference proteome</keyword>
<reference evidence="2" key="1">
    <citation type="submission" date="2018-12" db="EMBL/GenBank/DDBJ databases">
        <title>Tengunoibacter tsumagoiensis gen. nov., sp. nov., Dictyobacter kobayashii sp. nov., D. alpinus sp. nov., and D. joshuensis sp. nov. and description of Dictyobacteraceae fam. nov. within the order Ktedonobacterales isolated from Tengu-no-mugimeshi.</title>
        <authorList>
            <person name="Wang C.M."/>
            <person name="Zheng Y."/>
            <person name="Sakai Y."/>
            <person name="Toyoda A."/>
            <person name="Minakuchi Y."/>
            <person name="Abe K."/>
            <person name="Yokota A."/>
            <person name="Yabe S."/>
        </authorList>
    </citation>
    <scope>NUCLEOTIDE SEQUENCE [LARGE SCALE GENOMIC DNA]</scope>
    <source>
        <strain evidence="2">Uno11</strain>
    </source>
</reference>
<dbReference type="EMBL" id="BIFS01000002">
    <property type="protein sequence ID" value="GCE22866.1"/>
    <property type="molecule type" value="Genomic_DNA"/>
</dbReference>
<proteinExistence type="predicted"/>
<dbReference type="AlphaFoldDB" id="A0A402AUQ7"/>
<dbReference type="Proteomes" id="UP000287188">
    <property type="component" value="Unassembled WGS sequence"/>
</dbReference>
<comment type="caution">
    <text evidence="1">The sequence shown here is derived from an EMBL/GenBank/DDBJ whole genome shotgun (WGS) entry which is preliminary data.</text>
</comment>
<gene>
    <name evidence="1" type="ORF">KDK_66660</name>
</gene>
<evidence type="ECO:0000313" key="2">
    <source>
        <dbReference type="Proteomes" id="UP000287188"/>
    </source>
</evidence>
<organism evidence="1 2">
    <name type="scientific">Dictyobacter kobayashii</name>
    <dbReference type="NCBI Taxonomy" id="2014872"/>
    <lineage>
        <taxon>Bacteria</taxon>
        <taxon>Bacillati</taxon>
        <taxon>Chloroflexota</taxon>
        <taxon>Ktedonobacteria</taxon>
        <taxon>Ktedonobacterales</taxon>
        <taxon>Dictyobacteraceae</taxon>
        <taxon>Dictyobacter</taxon>
    </lineage>
</organism>
<name>A0A402AUQ7_9CHLR</name>
<accession>A0A402AUQ7</accession>